<gene>
    <name evidence="5" type="ORF">BST17_00840</name>
</gene>
<dbReference type="PANTHER" id="PTHR43673:SF10">
    <property type="entry name" value="NADH DEHYDROGENASE_NAD(P)H NITROREDUCTASE XCC3605-RELATED"/>
    <property type="match status" value="1"/>
</dbReference>
<dbReference type="InterPro" id="IPR000415">
    <property type="entry name" value="Nitroreductase-like"/>
</dbReference>
<feature type="domain" description="Nitroreductase" evidence="4">
    <location>
        <begin position="213"/>
        <end position="304"/>
    </location>
</feature>
<keyword evidence="6" id="KW-1185">Reference proteome</keyword>
<evidence type="ECO:0000259" key="4">
    <source>
        <dbReference type="Pfam" id="PF00881"/>
    </source>
</evidence>
<dbReference type="RefSeq" id="WP_207573542.1">
    <property type="nucleotide sequence ID" value="NZ_JACKVM010000014.1"/>
</dbReference>
<dbReference type="Pfam" id="PF00881">
    <property type="entry name" value="Nitroreductase"/>
    <property type="match status" value="2"/>
</dbReference>
<proteinExistence type="inferred from homology"/>
<comment type="caution">
    <text evidence="5">The sequence shown here is derived from an EMBL/GenBank/DDBJ whole genome shotgun (WGS) entry which is preliminary data.</text>
</comment>
<dbReference type="InterPro" id="IPR029479">
    <property type="entry name" value="Nitroreductase"/>
</dbReference>
<protein>
    <recommendedName>
        <fullName evidence="4">Nitroreductase domain-containing protein</fullName>
    </recommendedName>
</protein>
<organism evidence="5 6">
    <name type="scientific">Mycolicibacterium bacteremicum</name>
    <name type="common">Mycobacterium bacteremicum</name>
    <dbReference type="NCBI Taxonomy" id="564198"/>
    <lineage>
        <taxon>Bacteria</taxon>
        <taxon>Bacillati</taxon>
        <taxon>Actinomycetota</taxon>
        <taxon>Actinomycetes</taxon>
        <taxon>Mycobacteriales</taxon>
        <taxon>Mycobacteriaceae</taxon>
        <taxon>Mycolicibacterium</taxon>
    </lineage>
</organism>
<dbReference type="Gene3D" id="3.40.109.10">
    <property type="entry name" value="NADH Oxidase"/>
    <property type="match status" value="1"/>
</dbReference>
<reference evidence="5 6" key="1">
    <citation type="submission" date="2017-02" db="EMBL/GenBank/DDBJ databases">
        <title>The new phylogeny of genus Mycobacterium.</title>
        <authorList>
            <person name="Tortoli E."/>
            <person name="Trovato A."/>
            <person name="Cirillo D.M."/>
        </authorList>
    </citation>
    <scope>NUCLEOTIDE SEQUENCE [LARGE SCALE GENOMIC DNA]</scope>
    <source>
        <strain evidence="5 6">DSM 45578</strain>
    </source>
</reference>
<dbReference type="PANTHER" id="PTHR43673">
    <property type="entry name" value="NAD(P)H NITROREDUCTASE YDGI-RELATED"/>
    <property type="match status" value="1"/>
</dbReference>
<evidence type="ECO:0000313" key="5">
    <source>
        <dbReference type="EMBL" id="ORA07054.1"/>
    </source>
</evidence>
<dbReference type="AlphaFoldDB" id="A0A1W9Z431"/>
<dbReference type="Proteomes" id="UP000192366">
    <property type="component" value="Unassembled WGS sequence"/>
</dbReference>
<sequence length="344" mass="37770">MKYSIDDVPGTVRVRDELLLAHQYISDWKQFRRHSGLFGARGTRLTARVVMDAHRIEKGLALRAPKEWFGKDVLPRLKRNLDRLPHSGEHHVEHARSMAHGALAAYFAHFDASGVPAPKWLTAELRTALLPDSPDLTLGGTKPRTVASFPSVEAFDNLIESRESVRHFAKSAVALSDIEEAARIADNSPSVCNRQGSRIRVFARGPAADALLKYQNGNTGFGADASFTLLITHDLETMVAPSERNQAFVDGGLYAMTLVYALHARGIGTCCLNWSTTQAKDRGLRREIGLPPNEVVIMMVAVGYPAEDSRVAVSSIRQDRYAVGMAAPSSRPRAARQTAPRPAR</sequence>
<dbReference type="GO" id="GO:0016491">
    <property type="term" value="F:oxidoreductase activity"/>
    <property type="evidence" value="ECO:0007669"/>
    <property type="project" value="UniProtKB-KW"/>
</dbReference>
<name>A0A1W9Z431_MYCBA</name>
<dbReference type="STRING" id="564198.BST17_00840"/>
<comment type="similarity">
    <text evidence="1">Belongs to the nitroreductase family.</text>
</comment>
<accession>A0A1W9Z431</accession>
<dbReference type="EMBL" id="MVHJ01000001">
    <property type="protein sequence ID" value="ORA07054.1"/>
    <property type="molecule type" value="Genomic_DNA"/>
</dbReference>
<keyword evidence="2" id="KW-0560">Oxidoreductase</keyword>
<feature type="compositionally biased region" description="Low complexity" evidence="3">
    <location>
        <begin position="326"/>
        <end position="344"/>
    </location>
</feature>
<evidence type="ECO:0000256" key="3">
    <source>
        <dbReference type="SAM" id="MobiDB-lite"/>
    </source>
</evidence>
<evidence type="ECO:0000256" key="2">
    <source>
        <dbReference type="ARBA" id="ARBA00023002"/>
    </source>
</evidence>
<evidence type="ECO:0000256" key="1">
    <source>
        <dbReference type="ARBA" id="ARBA00007118"/>
    </source>
</evidence>
<feature type="domain" description="Nitroreductase" evidence="4">
    <location>
        <begin position="159"/>
        <end position="205"/>
    </location>
</feature>
<dbReference type="SUPFAM" id="SSF55469">
    <property type="entry name" value="FMN-dependent nitroreductase-like"/>
    <property type="match status" value="1"/>
</dbReference>
<feature type="region of interest" description="Disordered" evidence="3">
    <location>
        <begin position="324"/>
        <end position="344"/>
    </location>
</feature>
<evidence type="ECO:0000313" key="6">
    <source>
        <dbReference type="Proteomes" id="UP000192366"/>
    </source>
</evidence>
<dbReference type="CDD" id="cd02062">
    <property type="entry name" value="Nitro_FMN_reductase"/>
    <property type="match status" value="1"/>
</dbReference>